<evidence type="ECO:0000256" key="1">
    <source>
        <dbReference type="SAM" id="MobiDB-lite"/>
    </source>
</evidence>
<sequence length="269" mass="30557">MAPHRSVGRGARGVVVQVCEPRRRLVHPQFARRERHGMPGKARVHELAKEFGVDSKTLLAKLKELGFFVKSASSLVEAPVARQLRESLPHAQRSTSPPGRPAPRSAVQEHAAPLPPVRRTSSALPPRPQPLPAFPSRRPRREWYRGTPPEGLIKYLLDHYVVWRRDPEGRPPGGSCSYFDDEVRQARDLSAEWAPTLFDGLEFADIVRWVREGAPAKHAGDLHRAGIRPEELSWSYEDRGAEPLSMRLIRGQWTVEMVVNEVERRRQLR</sequence>
<proteinExistence type="predicted"/>
<keyword evidence="4" id="KW-1185">Reference proteome</keyword>
<name>A0A5S5D1W0_9ACTN</name>
<keyword evidence="3" id="KW-0648">Protein biosynthesis</keyword>
<gene>
    <name evidence="3" type="ORF">BD833_104328</name>
</gene>
<accession>A0A5S5D1W0</accession>
<keyword evidence="3" id="KW-0396">Initiation factor</keyword>
<dbReference type="Gene3D" id="1.10.10.2480">
    <property type="match status" value="1"/>
</dbReference>
<comment type="caution">
    <text evidence="3">The sequence shown here is derived from an EMBL/GenBank/DDBJ whole genome shotgun (WGS) entry which is preliminary data.</text>
</comment>
<dbReference type="Pfam" id="PF04760">
    <property type="entry name" value="IF2_N"/>
    <property type="match status" value="1"/>
</dbReference>
<dbReference type="GO" id="GO:0003743">
    <property type="term" value="F:translation initiation factor activity"/>
    <property type="evidence" value="ECO:0007669"/>
    <property type="project" value="UniProtKB-KW"/>
</dbReference>
<feature type="region of interest" description="Disordered" evidence="1">
    <location>
        <begin position="87"/>
        <end position="142"/>
    </location>
</feature>
<dbReference type="EMBL" id="VNHW01000004">
    <property type="protein sequence ID" value="TYP88619.1"/>
    <property type="molecule type" value="Genomic_DNA"/>
</dbReference>
<reference evidence="3 4" key="1">
    <citation type="submission" date="2019-07" db="EMBL/GenBank/DDBJ databases">
        <title>Genomic Encyclopedia of Archaeal and Bacterial Type Strains, Phase II (KMG-II): from individual species to whole genera.</title>
        <authorList>
            <person name="Goeker M."/>
        </authorList>
    </citation>
    <scope>NUCLEOTIDE SEQUENCE [LARGE SCALE GENOMIC DNA]</scope>
    <source>
        <strain evidence="3 4">DSM 46842</strain>
    </source>
</reference>
<dbReference type="Proteomes" id="UP000322499">
    <property type="component" value="Unassembled WGS sequence"/>
</dbReference>
<dbReference type="InterPro" id="IPR006847">
    <property type="entry name" value="IF2_N"/>
</dbReference>
<organism evidence="3 4">
    <name type="scientific">Blastococcus xanthinilyticus</name>
    <dbReference type="NCBI Taxonomy" id="1564164"/>
    <lineage>
        <taxon>Bacteria</taxon>
        <taxon>Bacillati</taxon>
        <taxon>Actinomycetota</taxon>
        <taxon>Actinomycetes</taxon>
        <taxon>Geodermatophilales</taxon>
        <taxon>Geodermatophilaceae</taxon>
        <taxon>Blastococcus</taxon>
    </lineage>
</organism>
<evidence type="ECO:0000313" key="3">
    <source>
        <dbReference type="EMBL" id="TYP88619.1"/>
    </source>
</evidence>
<evidence type="ECO:0000313" key="4">
    <source>
        <dbReference type="Proteomes" id="UP000322499"/>
    </source>
</evidence>
<evidence type="ECO:0000259" key="2">
    <source>
        <dbReference type="Pfam" id="PF04760"/>
    </source>
</evidence>
<protein>
    <submittedName>
        <fullName evidence="3">Translation initiation factor IF-2-like protein</fullName>
    </submittedName>
</protein>
<feature type="domain" description="Translation initiation factor IF-2 N-terminal" evidence="2">
    <location>
        <begin position="39"/>
        <end position="89"/>
    </location>
</feature>
<dbReference type="AlphaFoldDB" id="A0A5S5D1W0"/>